<feature type="compositionally biased region" description="Low complexity" evidence="4">
    <location>
        <begin position="216"/>
        <end position="229"/>
    </location>
</feature>
<feature type="compositionally biased region" description="Basic and acidic residues" evidence="4">
    <location>
        <begin position="202"/>
        <end position="215"/>
    </location>
</feature>
<evidence type="ECO:0000256" key="3">
    <source>
        <dbReference type="ARBA" id="ARBA00023163"/>
    </source>
</evidence>
<dbReference type="InterPro" id="IPR008920">
    <property type="entry name" value="TF_FadR/GntR_C"/>
</dbReference>
<dbReference type="SMART" id="SM00895">
    <property type="entry name" value="FCD"/>
    <property type="match status" value="1"/>
</dbReference>
<dbReference type="SMART" id="SM00345">
    <property type="entry name" value="HTH_GNTR"/>
    <property type="match status" value="1"/>
</dbReference>
<protein>
    <submittedName>
        <fullName evidence="6">DNA-binding transcriptional regulator, GntR family</fullName>
    </submittedName>
</protein>
<evidence type="ECO:0000256" key="4">
    <source>
        <dbReference type="SAM" id="MobiDB-lite"/>
    </source>
</evidence>
<keyword evidence="2 6" id="KW-0238">DNA-binding</keyword>
<dbReference type="CDD" id="cd07377">
    <property type="entry name" value="WHTH_GntR"/>
    <property type="match status" value="1"/>
</dbReference>
<accession>A0A1Y6BLN6</accession>
<evidence type="ECO:0000313" key="7">
    <source>
        <dbReference type="Proteomes" id="UP000192917"/>
    </source>
</evidence>
<dbReference type="InterPro" id="IPR000524">
    <property type="entry name" value="Tscrpt_reg_HTH_GntR"/>
</dbReference>
<dbReference type="Pfam" id="PF00392">
    <property type="entry name" value="GntR"/>
    <property type="match status" value="1"/>
</dbReference>
<keyword evidence="7" id="KW-1185">Reference proteome</keyword>
<feature type="region of interest" description="Disordered" evidence="4">
    <location>
        <begin position="202"/>
        <end position="239"/>
    </location>
</feature>
<dbReference type="InterPro" id="IPR011711">
    <property type="entry name" value="GntR_C"/>
</dbReference>
<dbReference type="PANTHER" id="PTHR43537:SF45">
    <property type="entry name" value="GNTR FAMILY REGULATORY PROTEIN"/>
    <property type="match status" value="1"/>
</dbReference>
<dbReference type="Proteomes" id="UP000192917">
    <property type="component" value="Unassembled WGS sequence"/>
</dbReference>
<dbReference type="Gene3D" id="1.20.120.530">
    <property type="entry name" value="GntR ligand-binding domain-like"/>
    <property type="match status" value="1"/>
</dbReference>
<evidence type="ECO:0000256" key="1">
    <source>
        <dbReference type="ARBA" id="ARBA00023015"/>
    </source>
</evidence>
<dbReference type="EMBL" id="FWZX01000004">
    <property type="protein sequence ID" value="SMF07311.1"/>
    <property type="molecule type" value="Genomic_DNA"/>
</dbReference>
<feature type="domain" description="HTH gntR-type" evidence="5">
    <location>
        <begin position="7"/>
        <end position="74"/>
    </location>
</feature>
<dbReference type="Gene3D" id="1.10.10.10">
    <property type="entry name" value="Winged helix-like DNA-binding domain superfamily/Winged helix DNA-binding domain"/>
    <property type="match status" value="1"/>
</dbReference>
<gene>
    <name evidence="6" type="ORF">SAMN05428998_10453</name>
</gene>
<evidence type="ECO:0000256" key="2">
    <source>
        <dbReference type="ARBA" id="ARBA00023125"/>
    </source>
</evidence>
<sequence>MRIEPRPVLIDEVYDRLKQAILAGELAAGAPLAQEPLAARLGVSRQPVSHALRLLLSEGLVTERGRRGLMVAPIEPDRLRDLYRVRAALDALAARLAAERAAGGAVVDLSACLSQGRAALADGELGRLIAADVAFHRAVYAASGNSAIAETAEAAWPHFQRSMGLVLGDPDYGARAWREHAAIAEAVGRGQAERAETLARAHAEQAGEATWRRLSAEVAPAAESASGPETDPETDNKAA</sequence>
<dbReference type="PROSITE" id="PS50949">
    <property type="entry name" value="HTH_GNTR"/>
    <property type="match status" value="1"/>
</dbReference>
<dbReference type="RefSeq" id="WP_085121763.1">
    <property type="nucleotide sequence ID" value="NZ_FWZX01000004.1"/>
</dbReference>
<keyword evidence="3" id="KW-0804">Transcription</keyword>
<dbReference type="InterPro" id="IPR036390">
    <property type="entry name" value="WH_DNA-bd_sf"/>
</dbReference>
<name>A0A1Y6BLN6_9PROT</name>
<dbReference type="STRING" id="560819.SAMN05428998_10453"/>
<dbReference type="PANTHER" id="PTHR43537">
    <property type="entry name" value="TRANSCRIPTIONAL REGULATOR, GNTR FAMILY"/>
    <property type="match status" value="1"/>
</dbReference>
<dbReference type="AlphaFoldDB" id="A0A1Y6BLN6"/>
<dbReference type="InterPro" id="IPR036388">
    <property type="entry name" value="WH-like_DNA-bd_sf"/>
</dbReference>
<organism evidence="6 7">
    <name type="scientific">Tistlia consotensis USBA 355</name>
    <dbReference type="NCBI Taxonomy" id="560819"/>
    <lineage>
        <taxon>Bacteria</taxon>
        <taxon>Pseudomonadati</taxon>
        <taxon>Pseudomonadota</taxon>
        <taxon>Alphaproteobacteria</taxon>
        <taxon>Rhodospirillales</taxon>
        <taxon>Rhodovibrionaceae</taxon>
        <taxon>Tistlia</taxon>
    </lineage>
</organism>
<dbReference type="GO" id="GO:0003677">
    <property type="term" value="F:DNA binding"/>
    <property type="evidence" value="ECO:0007669"/>
    <property type="project" value="UniProtKB-KW"/>
</dbReference>
<dbReference type="Pfam" id="PF07729">
    <property type="entry name" value="FCD"/>
    <property type="match status" value="1"/>
</dbReference>
<evidence type="ECO:0000259" key="5">
    <source>
        <dbReference type="PROSITE" id="PS50949"/>
    </source>
</evidence>
<evidence type="ECO:0000313" key="6">
    <source>
        <dbReference type="EMBL" id="SMF07311.1"/>
    </source>
</evidence>
<dbReference type="SUPFAM" id="SSF48008">
    <property type="entry name" value="GntR ligand-binding domain-like"/>
    <property type="match status" value="1"/>
</dbReference>
<dbReference type="SUPFAM" id="SSF46785">
    <property type="entry name" value="Winged helix' DNA-binding domain"/>
    <property type="match status" value="1"/>
</dbReference>
<reference evidence="6 7" key="1">
    <citation type="submission" date="2017-04" db="EMBL/GenBank/DDBJ databases">
        <authorList>
            <person name="Afonso C.L."/>
            <person name="Miller P.J."/>
            <person name="Scott M.A."/>
            <person name="Spackman E."/>
            <person name="Goraichik I."/>
            <person name="Dimitrov K.M."/>
            <person name="Suarez D.L."/>
            <person name="Swayne D.E."/>
        </authorList>
    </citation>
    <scope>NUCLEOTIDE SEQUENCE [LARGE SCALE GENOMIC DNA]</scope>
    <source>
        <strain evidence="6 7">USBA 355</strain>
    </source>
</reference>
<keyword evidence="1" id="KW-0805">Transcription regulation</keyword>
<dbReference type="GO" id="GO:0003700">
    <property type="term" value="F:DNA-binding transcription factor activity"/>
    <property type="evidence" value="ECO:0007669"/>
    <property type="project" value="InterPro"/>
</dbReference>
<proteinExistence type="predicted"/>